<dbReference type="EMBL" id="JAWWNJ010000008">
    <property type="protein sequence ID" value="KAK7050137.1"/>
    <property type="molecule type" value="Genomic_DNA"/>
</dbReference>
<gene>
    <name evidence="2" type="ORF">R3P38DRAFT_2504189</name>
</gene>
<sequence length="427" mass="46785">MCGYIALKVQLHLPATAQNSAPVSISPPPPPATTPAPPTTTPAPPTTTPAPDNSIPALTGFATPSDTFTEAEIRAHLGLDGLPVDLRLDGLPADFDEFDFPEHLMAGLAKDPLVLDGTSFPTALPATNLNQFAIPLSPELLMQLEGMPSEARASRKEELMKMDAETLGRENNAARNRYMLNGLGLGDAAKETLWGGTKAPPPQKRKAEGNGGGGGKKKQRKRKDPVVETSEEEDNEESQSEEEESTGTKTNPTKAKTRRDVPAAVRASEETEPEIPPWAETALEFLTQPDLGDGWKAMLSTWWARETRARFVGTKQGHPAKRRPKEIGEWSKRARNYTPKIVDADAFGQTLWIWWIDINPSWRGSERPLSRVGDVDGGWECLDLYGVNGFLNVLMGLKWWRNAMSDASPDWAEAVDDVTWALSSMER</sequence>
<organism evidence="2 3">
    <name type="scientific">Favolaschia claudopus</name>
    <dbReference type="NCBI Taxonomy" id="2862362"/>
    <lineage>
        <taxon>Eukaryota</taxon>
        <taxon>Fungi</taxon>
        <taxon>Dikarya</taxon>
        <taxon>Basidiomycota</taxon>
        <taxon>Agaricomycotina</taxon>
        <taxon>Agaricomycetes</taxon>
        <taxon>Agaricomycetidae</taxon>
        <taxon>Agaricales</taxon>
        <taxon>Marasmiineae</taxon>
        <taxon>Mycenaceae</taxon>
        <taxon>Favolaschia</taxon>
    </lineage>
</organism>
<evidence type="ECO:0000313" key="2">
    <source>
        <dbReference type="EMBL" id="KAK7050137.1"/>
    </source>
</evidence>
<feature type="compositionally biased region" description="Acidic residues" evidence="1">
    <location>
        <begin position="229"/>
        <end position="245"/>
    </location>
</feature>
<accession>A0AAW0DFM2</accession>
<keyword evidence="3" id="KW-1185">Reference proteome</keyword>
<feature type="region of interest" description="Disordered" evidence="1">
    <location>
        <begin position="192"/>
        <end position="277"/>
    </location>
</feature>
<protein>
    <submittedName>
        <fullName evidence="2">Uncharacterized protein</fullName>
    </submittedName>
</protein>
<feature type="compositionally biased region" description="Pro residues" evidence="1">
    <location>
        <begin position="25"/>
        <end position="48"/>
    </location>
</feature>
<dbReference type="AlphaFoldDB" id="A0AAW0DFM2"/>
<name>A0AAW0DFM2_9AGAR</name>
<comment type="caution">
    <text evidence="2">The sequence shown here is derived from an EMBL/GenBank/DDBJ whole genome shotgun (WGS) entry which is preliminary data.</text>
</comment>
<dbReference type="Proteomes" id="UP001362999">
    <property type="component" value="Unassembled WGS sequence"/>
</dbReference>
<evidence type="ECO:0000256" key="1">
    <source>
        <dbReference type="SAM" id="MobiDB-lite"/>
    </source>
</evidence>
<proteinExistence type="predicted"/>
<evidence type="ECO:0000313" key="3">
    <source>
        <dbReference type="Proteomes" id="UP001362999"/>
    </source>
</evidence>
<feature type="region of interest" description="Disordered" evidence="1">
    <location>
        <begin position="19"/>
        <end position="57"/>
    </location>
</feature>
<reference evidence="2 3" key="1">
    <citation type="journal article" date="2024" name="J Genomics">
        <title>Draft genome sequencing and assembly of Favolaschia claudopus CIRM-BRFM 2984 isolated from oak limbs.</title>
        <authorList>
            <person name="Navarro D."/>
            <person name="Drula E."/>
            <person name="Chaduli D."/>
            <person name="Cazenave R."/>
            <person name="Ahrendt S."/>
            <person name="Wang J."/>
            <person name="Lipzen A."/>
            <person name="Daum C."/>
            <person name="Barry K."/>
            <person name="Grigoriev I.V."/>
            <person name="Favel A."/>
            <person name="Rosso M.N."/>
            <person name="Martin F."/>
        </authorList>
    </citation>
    <scope>NUCLEOTIDE SEQUENCE [LARGE SCALE GENOMIC DNA]</scope>
    <source>
        <strain evidence="2 3">CIRM-BRFM 2984</strain>
    </source>
</reference>